<organism evidence="3 4">
    <name type="scientific">Empedobacter falsenii</name>
    <dbReference type="NCBI Taxonomy" id="343874"/>
    <lineage>
        <taxon>Bacteria</taxon>
        <taxon>Pseudomonadati</taxon>
        <taxon>Bacteroidota</taxon>
        <taxon>Flavobacteriia</taxon>
        <taxon>Flavobacteriales</taxon>
        <taxon>Weeksellaceae</taxon>
        <taxon>Empedobacter</taxon>
    </lineage>
</organism>
<evidence type="ECO:0000256" key="1">
    <source>
        <dbReference type="ARBA" id="ARBA00022729"/>
    </source>
</evidence>
<keyword evidence="1 2" id="KW-0732">Signal</keyword>
<gene>
    <name evidence="3" type="ORF">FH779_12965</name>
</gene>
<evidence type="ECO:0000256" key="2">
    <source>
        <dbReference type="SAM" id="SignalP"/>
    </source>
</evidence>
<keyword evidence="4" id="KW-1185">Reference proteome</keyword>
<accession>A0A7H9DUS9</accession>
<evidence type="ECO:0000313" key="4">
    <source>
        <dbReference type="Proteomes" id="UP000510643"/>
    </source>
</evidence>
<dbReference type="AlphaFoldDB" id="A0A7H9DUS9"/>
<dbReference type="EMBL" id="CP040908">
    <property type="protein sequence ID" value="QLL58942.1"/>
    <property type="molecule type" value="Genomic_DNA"/>
</dbReference>
<dbReference type="KEGG" id="efal:FH779_12965"/>
<dbReference type="RefSeq" id="WP_180905004.1">
    <property type="nucleotide sequence ID" value="NZ_CP040908.1"/>
</dbReference>
<feature type="chain" id="PRO_5028877016" evidence="2">
    <location>
        <begin position="20"/>
        <end position="641"/>
    </location>
</feature>
<proteinExistence type="predicted"/>
<dbReference type="NCBIfam" id="TIGR04183">
    <property type="entry name" value="Por_Secre_tail"/>
    <property type="match status" value="1"/>
</dbReference>
<dbReference type="GeneID" id="78402385"/>
<reference evidence="3 4" key="1">
    <citation type="submission" date="2019-06" db="EMBL/GenBank/DDBJ databases">
        <title>Emergence of pandrug resistant Empedobacter falsenii in China.</title>
        <authorList>
            <person name="Dong N."/>
            <person name="Chen S."/>
            <person name="Zhang R."/>
        </authorList>
    </citation>
    <scope>NUCLEOTIDE SEQUENCE [LARGE SCALE GENOMIC DNA]</scope>
    <source>
        <strain evidence="3 4">1681-1</strain>
    </source>
</reference>
<dbReference type="Proteomes" id="UP000510643">
    <property type="component" value="Chromosome"/>
</dbReference>
<feature type="signal peptide" evidence="2">
    <location>
        <begin position="1"/>
        <end position="19"/>
    </location>
</feature>
<name>A0A7H9DUS9_9FLAO</name>
<sequence>MKKNLLALFVLGAIYSASAQDTYIGNKAIVKVNANTLFYNGGNVTLNADKPIVTADTIVRNQGNIQIQGNFNNPSSSSTGDEFINYWSALNNYGQVIINGSNSSTKGKLTMQKKSVNSASIQQYPMSIPYQGNVETISNSFIGTNFRGNCQVDQLCNQRSWMTLFIWNNHNIVNDAVVTGTTLKPGSYYLLNIISNTGLNTFFDGNKKVTYRGVPAPEKATFSNLTTVIPNSTDTAFPTLPYSDWKNLTNKYNELYWTYLGTNDGDFTSKTFGKNMFRFGNPFTSNIDLSVVSNWLTFNSGSSTKNFEVIKLAPGYTHNWTNNGGSSNNSTGQTQYLSATYTNNVWAGSAEAVLVRPFEMFRLKFNPTDDKLVNINVNLDTNIKTFNQSASATSGSLSKSSNQFYQLEIALVDQDDNILSELAYLSTSNDFETGANFNKGYGSKMSLYEEDTNGDIIYNAETLVNTFNTDYIAKPLHLNLYDLSKDKEIKLKFNLKENNIFENNIQNLSDGSSFYVYDKLNKTYTEIDSSTEIKFYFDKDLSDRFTFFWKETPNKLATDDLSKSQATIVYKYNTNSYKLRFEKSKTSVDFEIYNLAGAKIGSQSKVSTQTDANLTFPTKGMYVIKVIYNDGSTKSLKVLVD</sequence>
<dbReference type="InterPro" id="IPR026444">
    <property type="entry name" value="Secre_tail"/>
</dbReference>
<protein>
    <submittedName>
        <fullName evidence="3">T9SS type A sorting domain-containing protein</fullName>
    </submittedName>
</protein>
<evidence type="ECO:0000313" key="3">
    <source>
        <dbReference type="EMBL" id="QLL58942.1"/>
    </source>
</evidence>